<keyword evidence="6" id="KW-0378">Hydrolase</keyword>
<protein>
    <recommendedName>
        <fullName evidence="15">Integrase catalytic domain-containing protein</fullName>
    </recommendedName>
</protein>
<evidence type="ECO:0000256" key="7">
    <source>
        <dbReference type="ARBA" id="ARBA00022842"/>
    </source>
</evidence>
<dbReference type="GO" id="GO:0006310">
    <property type="term" value="P:DNA recombination"/>
    <property type="evidence" value="ECO:0007669"/>
    <property type="project" value="UniProtKB-KW"/>
</dbReference>
<evidence type="ECO:0000313" key="17">
    <source>
        <dbReference type="Proteomes" id="UP000765509"/>
    </source>
</evidence>
<evidence type="ECO:0000256" key="9">
    <source>
        <dbReference type="ARBA" id="ARBA00022908"/>
    </source>
</evidence>
<dbReference type="GO" id="GO:0003723">
    <property type="term" value="F:RNA binding"/>
    <property type="evidence" value="ECO:0007669"/>
    <property type="project" value="UniProtKB-KW"/>
</dbReference>
<keyword evidence="4" id="KW-0479">Metal-binding</keyword>
<dbReference type="GO" id="GO:0003964">
    <property type="term" value="F:RNA-directed DNA polymerase activity"/>
    <property type="evidence" value="ECO:0007669"/>
    <property type="project" value="UniProtKB-KW"/>
</dbReference>
<evidence type="ECO:0000256" key="5">
    <source>
        <dbReference type="ARBA" id="ARBA00022759"/>
    </source>
</evidence>
<keyword evidence="8" id="KW-0694">RNA-binding</keyword>
<evidence type="ECO:0000259" key="15">
    <source>
        <dbReference type="PROSITE" id="PS50994"/>
    </source>
</evidence>
<feature type="domain" description="Integrase catalytic" evidence="15">
    <location>
        <begin position="1"/>
        <end position="138"/>
    </location>
</feature>
<evidence type="ECO:0000256" key="8">
    <source>
        <dbReference type="ARBA" id="ARBA00022884"/>
    </source>
</evidence>
<sequence>MMVNKFTTFKITIFLKNKSDAYEEFVNKQNLIKNTHERKIKKIVTDGGSEFCKQRFKELANEWGFQHIVSPPYTPENIGVPEQANRTILDKAIFLLLCLKLPHQYWAEAVNMATSLSNVIPTPSRNNYSPHCLWTKKSPKIKNIQTSGCKVIFNVPKQKRSWKFSSTGETGILLGLEN</sequence>
<dbReference type="GO" id="GO:0046872">
    <property type="term" value="F:metal ion binding"/>
    <property type="evidence" value="ECO:0007669"/>
    <property type="project" value="UniProtKB-KW"/>
</dbReference>
<evidence type="ECO:0000256" key="12">
    <source>
        <dbReference type="ARBA" id="ARBA00023172"/>
    </source>
</evidence>
<evidence type="ECO:0000256" key="1">
    <source>
        <dbReference type="ARBA" id="ARBA00022578"/>
    </source>
</evidence>
<evidence type="ECO:0000256" key="10">
    <source>
        <dbReference type="ARBA" id="ARBA00022918"/>
    </source>
</evidence>
<evidence type="ECO:0000256" key="3">
    <source>
        <dbReference type="ARBA" id="ARBA00022722"/>
    </source>
</evidence>
<dbReference type="GO" id="GO:0032196">
    <property type="term" value="P:transposition"/>
    <property type="evidence" value="ECO:0007669"/>
    <property type="project" value="UniProtKB-KW"/>
</dbReference>
<dbReference type="SUPFAM" id="SSF53098">
    <property type="entry name" value="Ribonuclease H-like"/>
    <property type="match status" value="1"/>
</dbReference>
<gene>
    <name evidence="16" type="ORF">O181_018646</name>
</gene>
<dbReference type="AlphaFoldDB" id="A0A9Q3GT49"/>
<name>A0A9Q3GT49_9BASI</name>
<dbReference type="Proteomes" id="UP000765509">
    <property type="component" value="Unassembled WGS sequence"/>
</dbReference>
<dbReference type="GO" id="GO:0015074">
    <property type="term" value="P:DNA integration"/>
    <property type="evidence" value="ECO:0007669"/>
    <property type="project" value="UniProtKB-KW"/>
</dbReference>
<keyword evidence="2" id="KW-0548">Nucleotidyltransferase</keyword>
<dbReference type="GO" id="GO:0003887">
    <property type="term" value="F:DNA-directed DNA polymerase activity"/>
    <property type="evidence" value="ECO:0007669"/>
    <property type="project" value="UniProtKB-KW"/>
</dbReference>
<keyword evidence="11" id="KW-0808">Transferase</keyword>
<evidence type="ECO:0000256" key="4">
    <source>
        <dbReference type="ARBA" id="ARBA00022723"/>
    </source>
</evidence>
<evidence type="ECO:0000256" key="6">
    <source>
        <dbReference type="ARBA" id="ARBA00022801"/>
    </source>
</evidence>
<evidence type="ECO:0000256" key="13">
    <source>
        <dbReference type="ARBA" id="ARBA00048173"/>
    </source>
</evidence>
<keyword evidence="1" id="KW-0815">Transposition</keyword>
<dbReference type="PANTHER" id="PTHR42648">
    <property type="entry name" value="TRANSPOSASE, PUTATIVE-RELATED"/>
    <property type="match status" value="1"/>
</dbReference>
<keyword evidence="7" id="KW-0460">Magnesium</keyword>
<accession>A0A9Q3GT49</accession>
<dbReference type="PANTHER" id="PTHR42648:SF11">
    <property type="entry name" value="TRANSPOSON TY4-P GAG-POL POLYPROTEIN"/>
    <property type="match status" value="1"/>
</dbReference>
<proteinExistence type="predicted"/>
<dbReference type="GO" id="GO:0005634">
    <property type="term" value="C:nucleus"/>
    <property type="evidence" value="ECO:0007669"/>
    <property type="project" value="UniProtKB-ARBA"/>
</dbReference>
<evidence type="ECO:0000256" key="11">
    <source>
        <dbReference type="ARBA" id="ARBA00022932"/>
    </source>
</evidence>
<comment type="catalytic activity">
    <reaction evidence="13">
        <text>DNA(n) + a 2'-deoxyribonucleoside 5'-triphosphate = DNA(n+1) + diphosphate</text>
        <dbReference type="Rhea" id="RHEA:22508"/>
        <dbReference type="Rhea" id="RHEA-COMP:17339"/>
        <dbReference type="Rhea" id="RHEA-COMP:17340"/>
        <dbReference type="ChEBI" id="CHEBI:33019"/>
        <dbReference type="ChEBI" id="CHEBI:61560"/>
        <dbReference type="ChEBI" id="CHEBI:173112"/>
        <dbReference type="EC" id="2.7.7.49"/>
    </reaction>
</comment>
<dbReference type="InterPro" id="IPR012337">
    <property type="entry name" value="RNaseH-like_sf"/>
</dbReference>
<keyword evidence="10" id="KW-0695">RNA-directed DNA polymerase</keyword>
<dbReference type="GO" id="GO:0016787">
    <property type="term" value="F:hydrolase activity"/>
    <property type="evidence" value="ECO:0007669"/>
    <property type="project" value="UniProtKB-KW"/>
</dbReference>
<dbReference type="Pfam" id="PF00665">
    <property type="entry name" value="rve"/>
    <property type="match status" value="1"/>
</dbReference>
<evidence type="ECO:0000256" key="14">
    <source>
        <dbReference type="ARBA" id="ARBA00049244"/>
    </source>
</evidence>
<comment type="catalytic activity">
    <reaction evidence="14">
        <text>DNA(n) + a 2'-deoxyribonucleoside 5'-triphosphate = DNA(n+1) + diphosphate</text>
        <dbReference type="Rhea" id="RHEA:22508"/>
        <dbReference type="Rhea" id="RHEA-COMP:17339"/>
        <dbReference type="Rhea" id="RHEA-COMP:17340"/>
        <dbReference type="ChEBI" id="CHEBI:33019"/>
        <dbReference type="ChEBI" id="CHEBI:61560"/>
        <dbReference type="ChEBI" id="CHEBI:173112"/>
        <dbReference type="EC" id="2.7.7.7"/>
    </reaction>
</comment>
<dbReference type="InterPro" id="IPR001584">
    <property type="entry name" value="Integrase_cat-core"/>
</dbReference>
<organism evidence="16 17">
    <name type="scientific">Austropuccinia psidii MF-1</name>
    <dbReference type="NCBI Taxonomy" id="1389203"/>
    <lineage>
        <taxon>Eukaryota</taxon>
        <taxon>Fungi</taxon>
        <taxon>Dikarya</taxon>
        <taxon>Basidiomycota</taxon>
        <taxon>Pucciniomycotina</taxon>
        <taxon>Pucciniomycetes</taxon>
        <taxon>Pucciniales</taxon>
        <taxon>Sphaerophragmiaceae</taxon>
        <taxon>Austropuccinia</taxon>
    </lineage>
</organism>
<dbReference type="InterPro" id="IPR036397">
    <property type="entry name" value="RNaseH_sf"/>
</dbReference>
<dbReference type="Gene3D" id="3.30.420.10">
    <property type="entry name" value="Ribonuclease H-like superfamily/Ribonuclease H"/>
    <property type="match status" value="1"/>
</dbReference>
<dbReference type="EMBL" id="AVOT02005384">
    <property type="protein sequence ID" value="MBW0478931.1"/>
    <property type="molecule type" value="Genomic_DNA"/>
</dbReference>
<dbReference type="InterPro" id="IPR039537">
    <property type="entry name" value="Retrotran_Ty1/copia-like"/>
</dbReference>
<keyword evidence="17" id="KW-1185">Reference proteome</keyword>
<keyword evidence="11" id="KW-0239">DNA-directed DNA polymerase</keyword>
<dbReference type="PROSITE" id="PS50994">
    <property type="entry name" value="INTEGRASE"/>
    <property type="match status" value="1"/>
</dbReference>
<evidence type="ECO:0000256" key="2">
    <source>
        <dbReference type="ARBA" id="ARBA00022695"/>
    </source>
</evidence>
<comment type="caution">
    <text evidence="16">The sequence shown here is derived from an EMBL/GenBank/DDBJ whole genome shotgun (WGS) entry which is preliminary data.</text>
</comment>
<keyword evidence="9" id="KW-0229">DNA integration</keyword>
<keyword evidence="3" id="KW-0540">Nuclease</keyword>
<dbReference type="OrthoDB" id="4368647at2759"/>
<keyword evidence="5" id="KW-0255">Endonuclease</keyword>
<evidence type="ECO:0000313" key="16">
    <source>
        <dbReference type="EMBL" id="MBW0478931.1"/>
    </source>
</evidence>
<dbReference type="GO" id="GO:0004519">
    <property type="term" value="F:endonuclease activity"/>
    <property type="evidence" value="ECO:0007669"/>
    <property type="project" value="UniProtKB-KW"/>
</dbReference>
<keyword evidence="12" id="KW-0233">DNA recombination</keyword>
<reference evidence="16" key="1">
    <citation type="submission" date="2021-03" db="EMBL/GenBank/DDBJ databases">
        <title>Draft genome sequence of rust myrtle Austropuccinia psidii MF-1, a brazilian biotype.</title>
        <authorList>
            <person name="Quecine M.C."/>
            <person name="Pachon D.M.R."/>
            <person name="Bonatelli M.L."/>
            <person name="Correr F.H."/>
            <person name="Franceschini L.M."/>
            <person name="Leite T.F."/>
            <person name="Margarido G.R.A."/>
            <person name="Almeida C.A."/>
            <person name="Ferrarezi J.A."/>
            <person name="Labate C.A."/>
        </authorList>
    </citation>
    <scope>NUCLEOTIDE SEQUENCE</scope>
    <source>
        <strain evidence="16">MF-1</strain>
    </source>
</reference>